<keyword evidence="4" id="KW-1185">Reference proteome</keyword>
<evidence type="ECO:0000313" key="3">
    <source>
        <dbReference type="EMBL" id="CAB4018714.1"/>
    </source>
</evidence>
<dbReference type="GO" id="GO:0003796">
    <property type="term" value="F:lysozyme activity"/>
    <property type="evidence" value="ECO:0007669"/>
    <property type="project" value="InterPro"/>
</dbReference>
<keyword evidence="2" id="KW-0081">Bacteriolytic enzyme</keyword>
<dbReference type="GO" id="GO:0042742">
    <property type="term" value="P:defense response to bacterium"/>
    <property type="evidence" value="ECO:0007669"/>
    <property type="project" value="UniProtKB-KW"/>
</dbReference>
<sequence length="228" mass="27133">MEKDVREIVNKKVVVKRYGKTDWKKLHPAIKDVLIDLRLRGDYTLKAREIIQLAVANDDLKTLTDHMQDCRNWRNVPNLRRSERKAGICKENAKLLSCAAELQGEAARKFMKDNKLENFEITPLQQKILFEITYKAMEEDVQKIVNEKDVVELYGKTDWNKLHPAIKEVVIDLQFRGDYTPAAREIIQEAVATNYFLLFYDLMKDRKNWKNVPKDRFQRREIYLLYWQ</sequence>
<dbReference type="InterPro" id="IPR023347">
    <property type="entry name" value="Lysozyme_dom_sf"/>
</dbReference>
<proteinExistence type="predicted"/>
<evidence type="ECO:0000256" key="2">
    <source>
        <dbReference type="ARBA" id="ARBA00022638"/>
    </source>
</evidence>
<protein>
    <submittedName>
        <fullName evidence="3">Uncharacterized protein</fullName>
    </submittedName>
</protein>
<dbReference type="Proteomes" id="UP001152795">
    <property type="component" value="Unassembled WGS sequence"/>
</dbReference>
<evidence type="ECO:0000256" key="1">
    <source>
        <dbReference type="ARBA" id="ARBA00022529"/>
    </source>
</evidence>
<dbReference type="Gene3D" id="1.10.530.40">
    <property type="match status" value="1"/>
</dbReference>
<comment type="caution">
    <text evidence="3">The sequence shown here is derived from an EMBL/GenBank/DDBJ whole genome shotgun (WGS) entry which is preliminary data.</text>
</comment>
<reference evidence="3" key="1">
    <citation type="submission" date="2020-04" db="EMBL/GenBank/DDBJ databases">
        <authorList>
            <person name="Alioto T."/>
            <person name="Alioto T."/>
            <person name="Gomez Garrido J."/>
        </authorList>
    </citation>
    <scope>NUCLEOTIDE SEQUENCE</scope>
    <source>
        <strain evidence="3">A484AB</strain>
    </source>
</reference>
<dbReference type="EMBL" id="CACRXK020010137">
    <property type="protein sequence ID" value="CAB4018714.1"/>
    <property type="molecule type" value="Genomic_DNA"/>
</dbReference>
<keyword evidence="1" id="KW-0929">Antimicrobial</keyword>
<name>A0A7D9J1D5_PARCT</name>
<dbReference type="GO" id="GO:0031640">
    <property type="term" value="P:killing of cells of another organism"/>
    <property type="evidence" value="ECO:0007669"/>
    <property type="project" value="UniProtKB-KW"/>
</dbReference>
<evidence type="ECO:0000313" key="4">
    <source>
        <dbReference type="Proteomes" id="UP001152795"/>
    </source>
</evidence>
<organism evidence="3 4">
    <name type="scientific">Paramuricea clavata</name>
    <name type="common">Red gorgonian</name>
    <name type="synonym">Violescent sea-whip</name>
    <dbReference type="NCBI Taxonomy" id="317549"/>
    <lineage>
        <taxon>Eukaryota</taxon>
        <taxon>Metazoa</taxon>
        <taxon>Cnidaria</taxon>
        <taxon>Anthozoa</taxon>
        <taxon>Octocorallia</taxon>
        <taxon>Malacalcyonacea</taxon>
        <taxon>Plexauridae</taxon>
        <taxon>Paramuricea</taxon>
    </lineage>
</organism>
<gene>
    <name evidence="3" type="ORF">PACLA_8A070924</name>
</gene>
<dbReference type="AlphaFoldDB" id="A0A7D9J1D5"/>
<accession>A0A7D9J1D5</accession>